<accession>A0AAW0NE19</accession>
<dbReference type="Pfam" id="PF15037">
    <property type="entry name" value="IL17_R_N"/>
    <property type="match status" value="1"/>
</dbReference>
<name>A0AAW0NE19_9GOBI</name>
<dbReference type="GO" id="GO:0030368">
    <property type="term" value="F:interleukin-17 receptor activity"/>
    <property type="evidence" value="ECO:0007669"/>
    <property type="project" value="InterPro"/>
</dbReference>
<feature type="chain" id="PRO_5043407427" description="Interleukin-17 receptor C/E N-terminal domain-containing protein" evidence="2">
    <location>
        <begin position="31"/>
        <end position="467"/>
    </location>
</feature>
<reference evidence="5" key="1">
    <citation type="submission" date="2024-04" db="EMBL/GenBank/DDBJ databases">
        <title>Salinicola lusitanus LLJ914,a marine bacterium isolated from the Okinawa Trough.</title>
        <authorList>
            <person name="Li J."/>
        </authorList>
    </citation>
    <scope>NUCLEOTIDE SEQUENCE [LARGE SCALE GENOMIC DNA]</scope>
</reference>
<feature type="domain" description="Interleukin-17 receptor C/E N-terminal" evidence="3">
    <location>
        <begin position="146"/>
        <end position="370"/>
    </location>
</feature>
<dbReference type="PANTHER" id="PTHR15583:SF10">
    <property type="entry name" value="INTERLEUKIN-17 RECEPTOR E-LIKE-RELATED"/>
    <property type="match status" value="1"/>
</dbReference>
<dbReference type="InterPro" id="IPR039465">
    <property type="entry name" value="IL-17_rcpt-like"/>
</dbReference>
<sequence>MEEVHMCFLKMKNASLVSLMICCCISLARAAEDQNRLEKIEACGTKCSQGLSCKMKSHFLFPSDCRSLPEKIHTSSVFQNVSLSTVLRCEERQKCSLHLRIQTKMQVRDSFQGVSICTSSPGLISSCRIISFSRDSWKRLSGSMVDIENDCTKISLSQEVHVTVQTEPSYCGAEWTQVYTAPGCSNENLQKHVPECISKLQYIVNLEKKSVTVNVTEMRKGHNYNLRLCHAKGYICASTGPLTVIKKEDKIKSATLSYSRLLPCLCIEGWSAVTDARRIQVCPFKQHVEELWTEINFDPREGSLLWQPLCPVSARVTLCQKLEHGDCIDLPHTSHDVTRQKVKYTSVEAHPQLCMKFSTDSEDYIRCPFDVTAWKVTRHPKGAVLLSSTVPGIFSVQLCEVKSVAAPEACQFIQNYTVKVEASVDVSLQTKLLHRAFAFRLEGRMCSTQSHNFTVMIQFYEEMQAHL</sequence>
<dbReference type="AlphaFoldDB" id="A0AAW0NE19"/>
<organism evidence="4 5">
    <name type="scientific">Mugilogobius chulae</name>
    <name type="common">yellowstripe goby</name>
    <dbReference type="NCBI Taxonomy" id="88201"/>
    <lineage>
        <taxon>Eukaryota</taxon>
        <taxon>Metazoa</taxon>
        <taxon>Chordata</taxon>
        <taxon>Craniata</taxon>
        <taxon>Vertebrata</taxon>
        <taxon>Euteleostomi</taxon>
        <taxon>Actinopterygii</taxon>
        <taxon>Neopterygii</taxon>
        <taxon>Teleostei</taxon>
        <taxon>Neoteleostei</taxon>
        <taxon>Acanthomorphata</taxon>
        <taxon>Gobiaria</taxon>
        <taxon>Gobiiformes</taxon>
        <taxon>Gobioidei</taxon>
        <taxon>Gobiidae</taxon>
        <taxon>Gobionellinae</taxon>
        <taxon>Mugilogobius</taxon>
    </lineage>
</organism>
<evidence type="ECO:0000259" key="3">
    <source>
        <dbReference type="Pfam" id="PF15037"/>
    </source>
</evidence>
<proteinExistence type="predicted"/>
<evidence type="ECO:0000313" key="4">
    <source>
        <dbReference type="EMBL" id="KAK7896155.1"/>
    </source>
</evidence>
<evidence type="ECO:0000256" key="2">
    <source>
        <dbReference type="SAM" id="SignalP"/>
    </source>
</evidence>
<keyword evidence="1 2" id="KW-0732">Signal</keyword>
<keyword evidence="5" id="KW-1185">Reference proteome</keyword>
<evidence type="ECO:0000256" key="1">
    <source>
        <dbReference type="ARBA" id="ARBA00022729"/>
    </source>
</evidence>
<evidence type="ECO:0000313" key="5">
    <source>
        <dbReference type="Proteomes" id="UP001460270"/>
    </source>
</evidence>
<dbReference type="PANTHER" id="PTHR15583">
    <property type="entry name" value="INTERLEUKIN-17 RECEPTOR"/>
    <property type="match status" value="1"/>
</dbReference>
<gene>
    <name evidence="4" type="ORF">WMY93_021480</name>
</gene>
<dbReference type="Proteomes" id="UP001460270">
    <property type="component" value="Unassembled WGS sequence"/>
</dbReference>
<protein>
    <recommendedName>
        <fullName evidence="3">Interleukin-17 receptor C/E N-terminal domain-containing protein</fullName>
    </recommendedName>
</protein>
<dbReference type="InterPro" id="IPR027841">
    <property type="entry name" value="IL-17_rcpt_C/E_N"/>
</dbReference>
<dbReference type="EMBL" id="JBBPFD010000015">
    <property type="protein sequence ID" value="KAK7896155.1"/>
    <property type="molecule type" value="Genomic_DNA"/>
</dbReference>
<comment type="caution">
    <text evidence="4">The sequence shown here is derived from an EMBL/GenBank/DDBJ whole genome shotgun (WGS) entry which is preliminary data.</text>
</comment>
<feature type="signal peptide" evidence="2">
    <location>
        <begin position="1"/>
        <end position="30"/>
    </location>
</feature>